<evidence type="ECO:0000256" key="3">
    <source>
        <dbReference type="ARBA" id="ARBA00022676"/>
    </source>
</evidence>
<dbReference type="Pfam" id="PF00535">
    <property type="entry name" value="Glycos_transf_2"/>
    <property type="match status" value="1"/>
</dbReference>
<dbReference type="InterPro" id="IPR001173">
    <property type="entry name" value="Glyco_trans_2-like"/>
</dbReference>
<dbReference type="Proteomes" id="UP000253741">
    <property type="component" value="Unassembled WGS sequence"/>
</dbReference>
<evidence type="ECO:0000313" key="6">
    <source>
        <dbReference type="EMBL" id="RDG36261.1"/>
    </source>
</evidence>
<dbReference type="Gene3D" id="3.90.550.10">
    <property type="entry name" value="Spore Coat Polysaccharide Biosynthesis Protein SpsA, Chain A"/>
    <property type="match status" value="1"/>
</dbReference>
<sequence>MPVHVGRRRREPMEEPDVPLVSVVVSARGNTAALRNLLDALARQSLPAAELEAVVVDNDPPGPVRPVADAVRGGDWPFRVRVLYEPTPGLSAGRNRGICAARGRYVAITDPDITPEPEWLQTLVTAIEEEKVFAVGGRTVVEYPGGETVVLTKALRECHGAVDWPEHREMAVWPYWVTGCNLLFEHRTALDIGLFRTDLGRRGRWMGDCEDLEFVDRARQSGHHTLIEPAAVASHPVYRPETTLRYFVRQGAGHGVCVARMHLSVRVEPAAIQAGPPAVREAMIGLVQGWTFLDRSRAVESARELARIGAYHLERSRLRLLGRRPITFAQLTTEESS</sequence>
<keyword evidence="4 6" id="KW-0808">Transferase</keyword>
<evidence type="ECO:0000256" key="4">
    <source>
        <dbReference type="ARBA" id="ARBA00022679"/>
    </source>
</evidence>
<comment type="similarity">
    <text evidence="2">Belongs to the glycosyltransferase 2 family.</text>
</comment>
<keyword evidence="3" id="KW-0328">Glycosyltransferase</keyword>
<organism evidence="6 7">
    <name type="scientific">Streptomyces corynorhini</name>
    <dbReference type="NCBI Taxonomy" id="2282652"/>
    <lineage>
        <taxon>Bacteria</taxon>
        <taxon>Bacillati</taxon>
        <taxon>Actinomycetota</taxon>
        <taxon>Actinomycetes</taxon>
        <taxon>Kitasatosporales</taxon>
        <taxon>Streptomycetaceae</taxon>
        <taxon>Streptomyces</taxon>
    </lineage>
</organism>
<evidence type="ECO:0000259" key="5">
    <source>
        <dbReference type="Pfam" id="PF00535"/>
    </source>
</evidence>
<dbReference type="InterPro" id="IPR029044">
    <property type="entry name" value="Nucleotide-diphossugar_trans"/>
</dbReference>
<dbReference type="AlphaFoldDB" id="A0A370B3U5"/>
<dbReference type="GO" id="GO:0016757">
    <property type="term" value="F:glycosyltransferase activity"/>
    <property type="evidence" value="ECO:0007669"/>
    <property type="project" value="UniProtKB-KW"/>
</dbReference>
<dbReference type="PANTHER" id="PTHR43179">
    <property type="entry name" value="RHAMNOSYLTRANSFERASE WBBL"/>
    <property type="match status" value="1"/>
</dbReference>
<evidence type="ECO:0000256" key="2">
    <source>
        <dbReference type="ARBA" id="ARBA00006739"/>
    </source>
</evidence>
<proteinExistence type="inferred from homology"/>
<dbReference type="EMBL" id="QQNA01000168">
    <property type="protein sequence ID" value="RDG36261.1"/>
    <property type="molecule type" value="Genomic_DNA"/>
</dbReference>
<evidence type="ECO:0000256" key="1">
    <source>
        <dbReference type="ARBA" id="ARBA00004776"/>
    </source>
</evidence>
<evidence type="ECO:0000313" key="7">
    <source>
        <dbReference type="Proteomes" id="UP000253741"/>
    </source>
</evidence>
<dbReference type="SUPFAM" id="SSF53448">
    <property type="entry name" value="Nucleotide-diphospho-sugar transferases"/>
    <property type="match status" value="1"/>
</dbReference>
<comment type="pathway">
    <text evidence="1">Cell wall biogenesis; cell wall polysaccharide biosynthesis.</text>
</comment>
<accession>A0A370B3U5</accession>
<dbReference type="PANTHER" id="PTHR43179:SF12">
    <property type="entry name" value="GALACTOFURANOSYLTRANSFERASE GLFT2"/>
    <property type="match status" value="1"/>
</dbReference>
<comment type="caution">
    <text evidence="6">The sequence shown here is derived from an EMBL/GenBank/DDBJ whole genome shotgun (WGS) entry which is preliminary data.</text>
</comment>
<gene>
    <name evidence="6" type="ORF">DVH02_20990</name>
</gene>
<name>A0A370B3U5_9ACTN</name>
<protein>
    <submittedName>
        <fullName evidence="6">Glycosyltransferase</fullName>
    </submittedName>
</protein>
<keyword evidence="7" id="KW-1185">Reference proteome</keyword>
<feature type="domain" description="Glycosyltransferase 2-like" evidence="5">
    <location>
        <begin position="22"/>
        <end position="150"/>
    </location>
</feature>
<reference evidence="6 7" key="1">
    <citation type="submission" date="2018-07" db="EMBL/GenBank/DDBJ databases">
        <title>Streptomyces species from bats.</title>
        <authorList>
            <person name="Dunlap C."/>
        </authorList>
    </citation>
    <scope>NUCLEOTIDE SEQUENCE [LARGE SCALE GENOMIC DNA]</scope>
    <source>
        <strain evidence="6 7">AC230</strain>
    </source>
</reference>